<sequence length="351" mass="41450">MELQEVTLLTPLDNFVVYKNGRRRVYVNCLCICGNKICVREDSFKTKTIKSCGCYKKYIYNKVKNQPFPINIKRIKNNIYYPIYGFIGYYISMNGKIYSEFTDRFIKRRKNKKNYVIVSIMESDKTKSEPVLLHRLLAKTFILNKDNKETVNHKDFNTLNYSLSNLEWATQQENNSHRNNANYSGERNNKSFKLKPEDVKEIYESTLPYEELESYYGVKKQMLYKIKNVKCWYEVTKDLKKGNSDKNYLDNETIKRIYKEEGKIKDIAKKYNVSRETVSKIKQRKIHSNVTKDLVKGESTHNHFTKELVKSIYLCEGTQKYIANKFNISQSAVSNIKSGKTYSNITKYIKK</sequence>
<gene>
    <name evidence="1" type="ORF">110_00183</name>
</gene>
<name>A0AAX3Y4G3_9CAUD</name>
<dbReference type="InterPro" id="IPR044925">
    <property type="entry name" value="His-Me_finger_sf"/>
</dbReference>
<dbReference type="GO" id="GO:0004519">
    <property type="term" value="F:endonuclease activity"/>
    <property type="evidence" value="ECO:0007669"/>
    <property type="project" value="UniProtKB-KW"/>
</dbReference>
<keyword evidence="1" id="KW-0540">Nuclease</keyword>
<keyword evidence="1" id="KW-0378">Hydrolase</keyword>
<organism evidence="1 2">
    <name type="scientific">Staphylococcus phage 110</name>
    <dbReference type="NCBI Taxonomy" id="3038194"/>
    <lineage>
        <taxon>Viruses</taxon>
        <taxon>Duplodnaviria</taxon>
        <taxon>Heunggongvirae</taxon>
        <taxon>Uroviricota</taxon>
        <taxon>Caudoviricetes</taxon>
        <taxon>Herelleviridae</taxon>
        <taxon>Twortvirinae</taxon>
        <taxon>Sepunavirus</taxon>
    </lineage>
</organism>
<dbReference type="SUPFAM" id="SSF54060">
    <property type="entry name" value="His-Me finger endonucleases"/>
    <property type="match status" value="1"/>
</dbReference>
<proteinExistence type="predicted"/>
<keyword evidence="1" id="KW-0255">Endonuclease</keyword>
<dbReference type="Gene3D" id="3.90.75.20">
    <property type="match status" value="1"/>
</dbReference>
<protein>
    <submittedName>
        <fullName evidence="1">HNH endonuclease</fullName>
    </submittedName>
</protein>
<evidence type="ECO:0000313" key="2">
    <source>
        <dbReference type="Proteomes" id="UP001431544"/>
    </source>
</evidence>
<evidence type="ECO:0000313" key="1">
    <source>
        <dbReference type="EMBL" id="WJJ58347.1"/>
    </source>
</evidence>
<dbReference type="Proteomes" id="UP001431544">
    <property type="component" value="Segment"/>
</dbReference>
<dbReference type="Gene3D" id="1.10.10.60">
    <property type="entry name" value="Homeodomain-like"/>
    <property type="match status" value="1"/>
</dbReference>
<accession>A0AAX3Y4G3</accession>
<dbReference type="EMBL" id="OQ448195">
    <property type="protein sequence ID" value="WJJ58347.1"/>
    <property type="molecule type" value="Genomic_DNA"/>
</dbReference>
<reference evidence="1" key="1">
    <citation type="journal article" date="2023" name="Front. Cell. Infect. Microbiol.">
        <title>Isolation and in vitro characterization of novel S. epidermidis phages for therapeutic applications.</title>
        <authorList>
            <person name="Strancar V."/>
            <person name="Marusic M."/>
            <person name="Tusar J."/>
            <person name="Pracek N."/>
            <person name="Kolenc M."/>
            <person name="Suster K."/>
            <person name="Horvat S."/>
            <person name="Janez N."/>
            <person name="Peterka M."/>
        </authorList>
    </citation>
    <scope>NUCLEOTIDE SEQUENCE</scope>
</reference>